<dbReference type="PANTHER" id="PTHR43767:SF8">
    <property type="entry name" value="LONG-CHAIN-FATTY-ACID--COA LIGASE"/>
    <property type="match status" value="1"/>
</dbReference>
<dbReference type="InterPro" id="IPR042099">
    <property type="entry name" value="ANL_N_sf"/>
</dbReference>
<keyword evidence="4" id="KW-0472">Membrane</keyword>
<dbReference type="Gene3D" id="3.40.50.12780">
    <property type="entry name" value="N-terminal domain of ligase-like"/>
    <property type="match status" value="1"/>
</dbReference>
<reference evidence="12" key="1">
    <citation type="journal article" date="2019" name="Int. J. Syst. Evol. Microbiol.">
        <title>The Global Catalogue of Microorganisms (GCM) 10K type strain sequencing project: providing services to taxonomists for standard genome sequencing and annotation.</title>
        <authorList>
            <consortium name="The Broad Institute Genomics Platform"/>
            <consortium name="The Broad Institute Genome Sequencing Center for Infectious Disease"/>
            <person name="Wu L."/>
            <person name="Ma J."/>
        </authorList>
    </citation>
    <scope>NUCLEOTIDE SEQUENCE [LARGE SCALE GENOMIC DNA]</scope>
    <source>
        <strain evidence="12">CGMCC 4.5581</strain>
    </source>
</reference>
<evidence type="ECO:0000256" key="3">
    <source>
        <dbReference type="ARBA" id="ARBA00022598"/>
    </source>
</evidence>
<evidence type="ECO:0000256" key="1">
    <source>
        <dbReference type="ARBA" id="ARBA00004170"/>
    </source>
</evidence>
<dbReference type="InterPro" id="IPR025110">
    <property type="entry name" value="AMP-bd_C"/>
</dbReference>
<dbReference type="PROSITE" id="PS00455">
    <property type="entry name" value="AMP_BINDING"/>
    <property type="match status" value="1"/>
</dbReference>
<feature type="region of interest" description="Disordered" evidence="8">
    <location>
        <begin position="1"/>
        <end position="34"/>
    </location>
</feature>
<evidence type="ECO:0000259" key="9">
    <source>
        <dbReference type="Pfam" id="PF00501"/>
    </source>
</evidence>
<comment type="subcellular location">
    <subcellularLocation>
        <location evidence="1">Membrane</location>
        <topology evidence="1">Peripheral membrane protein</topology>
    </subcellularLocation>
</comment>
<keyword evidence="3 11" id="KW-0436">Ligase</keyword>
<comment type="caution">
    <text evidence="11">The sequence shown here is derived from an EMBL/GenBank/DDBJ whole genome shotgun (WGS) entry which is preliminary data.</text>
</comment>
<feature type="domain" description="AMP-dependent synthetase/ligase" evidence="9">
    <location>
        <begin position="45"/>
        <end position="443"/>
    </location>
</feature>
<dbReference type="GO" id="GO:0016874">
    <property type="term" value="F:ligase activity"/>
    <property type="evidence" value="ECO:0007669"/>
    <property type="project" value="UniProtKB-KW"/>
</dbReference>
<sequence length="589" mass="62802">MSSSPDGPVPPLGVDAATLPSRSDRRGTPPVPHVPFGSLPAMLTASAAEHGAATAFTVCLPNGMNGRLTFTETDRAADAFAAYLRAELGLARGDRVAVQMPNCLAYPVVAFGVLKAGCVLVNTNPLYTTAELQRQYADAQVAAIVVVDLFADRLTPVLPALGNPPVVLARVTEFLPRHVAGIVRLVQRYWDRALPPVPYPATALADALRRGRAQLGDDDARRYWEDLHPGDIAALQYTGGTTGVSKGAMLTNHNLLVNCEQMLAFVGDAVRPGRETVLTALPLYHVFAFTVNLLGFHRRGGHNVLIPNPRPLSNLKRALENHPVTWFTGVNTLFDGLCREQWFLDHPPPTLRAAVAGGMALHGSVAHRWEQVTGVPVVEGYGLTEASPVLSFNPLDGRARPGTVGVPVPGTGLRCADDEGRTVPAGEPGELCARGPQVMAGYWRRPEETTAVLRDGELRTGDIAVVDADGFVRLVDRKKDLVLVSGFNVYPTEVEEVLTAHPGIRGAAVVGVPDAASGERVRAVVVRTDPALTADQVRAWAAERLTGYKVPREVVFTAELPTSPIGKVLRKDVRAAQTAAPLPAPQAGS</sequence>
<proteinExistence type="predicted"/>
<evidence type="ECO:0000256" key="5">
    <source>
        <dbReference type="ARBA" id="ARBA00026121"/>
    </source>
</evidence>
<evidence type="ECO:0000313" key="12">
    <source>
        <dbReference type="Proteomes" id="UP000648663"/>
    </source>
</evidence>
<feature type="domain" description="AMP-binding enzyme C-terminal" evidence="10">
    <location>
        <begin position="493"/>
        <end position="567"/>
    </location>
</feature>
<dbReference type="Pfam" id="PF00501">
    <property type="entry name" value="AMP-binding"/>
    <property type="match status" value="1"/>
</dbReference>
<feature type="region of interest" description="Disordered" evidence="8">
    <location>
        <begin position="410"/>
        <end position="430"/>
    </location>
</feature>
<evidence type="ECO:0000313" key="11">
    <source>
        <dbReference type="EMBL" id="GGL82330.1"/>
    </source>
</evidence>
<name>A0ABQ2G9U4_9ACTN</name>
<dbReference type="InterPro" id="IPR045851">
    <property type="entry name" value="AMP-bd_C_sf"/>
</dbReference>
<evidence type="ECO:0000256" key="2">
    <source>
        <dbReference type="ARBA" id="ARBA00005005"/>
    </source>
</evidence>
<dbReference type="SUPFAM" id="SSF56801">
    <property type="entry name" value="Acetyl-CoA synthetase-like"/>
    <property type="match status" value="1"/>
</dbReference>
<dbReference type="InterPro" id="IPR050237">
    <property type="entry name" value="ATP-dep_AMP-bd_enzyme"/>
</dbReference>
<evidence type="ECO:0000256" key="8">
    <source>
        <dbReference type="SAM" id="MobiDB-lite"/>
    </source>
</evidence>
<dbReference type="Gene3D" id="3.30.300.30">
    <property type="match status" value="1"/>
</dbReference>
<dbReference type="Pfam" id="PF13193">
    <property type="entry name" value="AMP-binding_C"/>
    <property type="match status" value="1"/>
</dbReference>
<protein>
    <recommendedName>
        <fullName evidence="6">Long-chain-fatty-acid--CoA ligase</fullName>
        <ecNumber evidence="5">6.2.1.3</ecNumber>
    </recommendedName>
    <alternativeName>
        <fullName evidence="7">Long-chain acyl-CoA synthetase</fullName>
    </alternativeName>
</protein>
<dbReference type="Proteomes" id="UP000648663">
    <property type="component" value="Unassembled WGS sequence"/>
</dbReference>
<gene>
    <name evidence="11" type="primary">fadD</name>
    <name evidence="11" type="ORF">GCM10011589_43480</name>
</gene>
<keyword evidence="12" id="KW-1185">Reference proteome</keyword>
<dbReference type="CDD" id="cd05936">
    <property type="entry name" value="FC-FACS_FadD_like"/>
    <property type="match status" value="1"/>
</dbReference>
<evidence type="ECO:0000256" key="7">
    <source>
        <dbReference type="ARBA" id="ARBA00042773"/>
    </source>
</evidence>
<organism evidence="11 12">
    <name type="scientific">Modestobacter marinus</name>
    <dbReference type="NCBI Taxonomy" id="477641"/>
    <lineage>
        <taxon>Bacteria</taxon>
        <taxon>Bacillati</taxon>
        <taxon>Actinomycetota</taxon>
        <taxon>Actinomycetes</taxon>
        <taxon>Geodermatophilales</taxon>
        <taxon>Geodermatophilaceae</taxon>
        <taxon>Modestobacter</taxon>
    </lineage>
</organism>
<dbReference type="EMBL" id="BMMI01000010">
    <property type="protein sequence ID" value="GGL82330.1"/>
    <property type="molecule type" value="Genomic_DNA"/>
</dbReference>
<evidence type="ECO:0000259" key="10">
    <source>
        <dbReference type="Pfam" id="PF13193"/>
    </source>
</evidence>
<dbReference type="InterPro" id="IPR020845">
    <property type="entry name" value="AMP-binding_CS"/>
</dbReference>
<evidence type="ECO:0000256" key="6">
    <source>
        <dbReference type="ARBA" id="ARBA00039545"/>
    </source>
</evidence>
<evidence type="ECO:0000256" key="4">
    <source>
        <dbReference type="ARBA" id="ARBA00023136"/>
    </source>
</evidence>
<dbReference type="InterPro" id="IPR000873">
    <property type="entry name" value="AMP-dep_synth/lig_dom"/>
</dbReference>
<dbReference type="EC" id="6.2.1.3" evidence="5"/>
<dbReference type="PANTHER" id="PTHR43767">
    <property type="entry name" value="LONG-CHAIN-FATTY-ACID--COA LIGASE"/>
    <property type="match status" value="1"/>
</dbReference>
<accession>A0ABQ2G9U4</accession>
<comment type="pathway">
    <text evidence="2">Lipid metabolism; fatty acid beta-oxidation.</text>
</comment>